<accession>A0A5E4RQM0</accession>
<reference evidence="1 2" key="1">
    <citation type="submission" date="2019-08" db="EMBL/GenBank/DDBJ databases">
        <authorList>
            <person name="Peeters C."/>
        </authorList>
    </citation>
    <scope>NUCLEOTIDE SEQUENCE [LARGE SCALE GENOMIC DNA]</scope>
    <source>
        <strain evidence="1 2">LMG 31013</strain>
    </source>
</reference>
<proteinExistence type="predicted"/>
<dbReference type="EMBL" id="CABPRU010000001">
    <property type="protein sequence ID" value="VVD65706.1"/>
    <property type="molecule type" value="Genomic_DNA"/>
</dbReference>
<name>A0A5E4RQM0_9BURK</name>
<organism evidence="1 2">
    <name type="scientific">Pandoraea terrigena</name>
    <dbReference type="NCBI Taxonomy" id="2508292"/>
    <lineage>
        <taxon>Bacteria</taxon>
        <taxon>Pseudomonadati</taxon>
        <taxon>Pseudomonadota</taxon>
        <taxon>Betaproteobacteria</taxon>
        <taxon>Burkholderiales</taxon>
        <taxon>Burkholderiaceae</taxon>
        <taxon>Pandoraea</taxon>
    </lineage>
</organism>
<gene>
    <name evidence="1" type="ORF">PTE31013_00339</name>
</gene>
<dbReference type="RefSeq" id="WP_174978392.1">
    <property type="nucleotide sequence ID" value="NZ_CABPRU010000001.1"/>
</dbReference>
<sequence length="52" mass="5779">MTTQTFIAHLTEKQKAARESSSIKEIPICELERISGARSGNVFVNATWSRAI</sequence>
<evidence type="ECO:0000313" key="1">
    <source>
        <dbReference type="EMBL" id="VVD65706.1"/>
    </source>
</evidence>
<evidence type="ECO:0000313" key="2">
    <source>
        <dbReference type="Proteomes" id="UP000334380"/>
    </source>
</evidence>
<dbReference type="Proteomes" id="UP000334380">
    <property type="component" value="Unassembled WGS sequence"/>
</dbReference>
<keyword evidence="2" id="KW-1185">Reference proteome</keyword>
<protein>
    <submittedName>
        <fullName evidence="1">Uncharacterized protein</fullName>
    </submittedName>
</protein>
<dbReference type="AlphaFoldDB" id="A0A5E4RQM0"/>